<protein>
    <submittedName>
        <fullName evidence="1">Uncharacterized protein</fullName>
    </submittedName>
</protein>
<dbReference type="EMBL" id="JACEEZ010001450">
    <property type="protein sequence ID" value="KAG0729213.1"/>
    <property type="molecule type" value="Genomic_DNA"/>
</dbReference>
<comment type="caution">
    <text evidence="1">The sequence shown here is derived from an EMBL/GenBank/DDBJ whole genome shotgun (WGS) entry which is preliminary data.</text>
</comment>
<reference evidence="1" key="1">
    <citation type="submission" date="2020-07" db="EMBL/GenBank/DDBJ databases">
        <title>The High-quality genome of the commercially important snow crab, Chionoecetes opilio.</title>
        <authorList>
            <person name="Jeong J.-H."/>
            <person name="Ryu S."/>
        </authorList>
    </citation>
    <scope>NUCLEOTIDE SEQUENCE</scope>
    <source>
        <strain evidence="1">MADBK_172401_WGS</strain>
        <tissue evidence="1">Digestive gland</tissue>
    </source>
</reference>
<dbReference type="Proteomes" id="UP000770661">
    <property type="component" value="Unassembled WGS sequence"/>
</dbReference>
<dbReference type="AlphaFoldDB" id="A0A8J5CQV7"/>
<accession>A0A8J5CQV7</accession>
<sequence>MFPPAFSRPVRAAGIQHLKLEERWALGPPPGFMESSRTAEGLAGLYHRGTGRGDGRGIFHSPPWEVFSNQSPLRKAKRRLQLAGGTLGAKKSEVPRCFHRLSLRGKPPKTIDPILEDSNVGPEEEPRWLRKHPWDHLGNDGGRPTKASFVRVCQSQASTFTMPGLKPWCETEGDDLVPRRPLLHPLQDHAATFLPV</sequence>
<evidence type="ECO:0000313" key="2">
    <source>
        <dbReference type="Proteomes" id="UP000770661"/>
    </source>
</evidence>
<gene>
    <name evidence="1" type="ORF">GWK47_030792</name>
</gene>
<organism evidence="1 2">
    <name type="scientific">Chionoecetes opilio</name>
    <name type="common">Atlantic snow crab</name>
    <name type="synonym">Cancer opilio</name>
    <dbReference type="NCBI Taxonomy" id="41210"/>
    <lineage>
        <taxon>Eukaryota</taxon>
        <taxon>Metazoa</taxon>
        <taxon>Ecdysozoa</taxon>
        <taxon>Arthropoda</taxon>
        <taxon>Crustacea</taxon>
        <taxon>Multicrustacea</taxon>
        <taxon>Malacostraca</taxon>
        <taxon>Eumalacostraca</taxon>
        <taxon>Eucarida</taxon>
        <taxon>Decapoda</taxon>
        <taxon>Pleocyemata</taxon>
        <taxon>Brachyura</taxon>
        <taxon>Eubrachyura</taxon>
        <taxon>Majoidea</taxon>
        <taxon>Majidae</taxon>
        <taxon>Chionoecetes</taxon>
    </lineage>
</organism>
<name>A0A8J5CQV7_CHIOP</name>
<evidence type="ECO:0000313" key="1">
    <source>
        <dbReference type="EMBL" id="KAG0729213.1"/>
    </source>
</evidence>
<proteinExistence type="predicted"/>
<keyword evidence="2" id="KW-1185">Reference proteome</keyword>